<keyword evidence="1" id="KW-1133">Transmembrane helix</keyword>
<keyword evidence="1" id="KW-0812">Transmembrane</keyword>
<organism evidence="2 3">
    <name type="scientific">Paenibacillus polymyxa</name>
    <name type="common">Bacillus polymyxa</name>
    <dbReference type="NCBI Taxonomy" id="1406"/>
    <lineage>
        <taxon>Bacteria</taxon>
        <taxon>Bacillati</taxon>
        <taxon>Bacillota</taxon>
        <taxon>Bacilli</taxon>
        <taxon>Bacillales</taxon>
        <taxon>Paenibacillaceae</taxon>
        <taxon>Paenibacillus</taxon>
    </lineage>
</organism>
<feature type="transmembrane region" description="Helical" evidence="1">
    <location>
        <begin position="33"/>
        <end position="52"/>
    </location>
</feature>
<evidence type="ECO:0000256" key="1">
    <source>
        <dbReference type="SAM" id="Phobius"/>
    </source>
</evidence>
<dbReference type="Proteomes" id="UP000254400">
    <property type="component" value="Unassembled WGS sequence"/>
</dbReference>
<gene>
    <name evidence="2" type="ORF">NCTC10343_03956</name>
</gene>
<name>A0A378Y3V9_PAEPO</name>
<protein>
    <submittedName>
        <fullName evidence="2">Uncharacterized protein</fullName>
    </submittedName>
</protein>
<sequence>MIQLKTRDYIFSFILIEVHEVFVNPLGSEIYDLKYWLSWMLILLLNFIDDIIRNIFVSMQRICDEDGSIFNEITKCDQMMNNRHSILDTYFDDIPLFISEIRELRNHIIKF</sequence>
<dbReference type="EMBL" id="UGSC01000001">
    <property type="protein sequence ID" value="SUA71069.1"/>
    <property type="molecule type" value="Genomic_DNA"/>
</dbReference>
<feature type="transmembrane region" description="Helical" evidence="1">
    <location>
        <begin position="9"/>
        <end position="27"/>
    </location>
</feature>
<dbReference type="AlphaFoldDB" id="A0A378Y3V9"/>
<reference evidence="2 3" key="1">
    <citation type="submission" date="2018-06" db="EMBL/GenBank/DDBJ databases">
        <authorList>
            <consortium name="Pathogen Informatics"/>
            <person name="Doyle S."/>
        </authorList>
    </citation>
    <scope>NUCLEOTIDE SEQUENCE [LARGE SCALE GENOMIC DNA]</scope>
    <source>
        <strain evidence="2 3">NCTC10343</strain>
    </source>
</reference>
<accession>A0A378Y3V9</accession>
<keyword evidence="1" id="KW-0472">Membrane</keyword>
<proteinExistence type="predicted"/>
<evidence type="ECO:0000313" key="2">
    <source>
        <dbReference type="EMBL" id="SUA71069.1"/>
    </source>
</evidence>
<evidence type="ECO:0000313" key="3">
    <source>
        <dbReference type="Proteomes" id="UP000254400"/>
    </source>
</evidence>